<dbReference type="InterPro" id="IPR036265">
    <property type="entry name" value="HIT-like_sf"/>
</dbReference>
<comment type="function">
    <text evidence="5">Decapping scavenger enzyme that catalyzes the cleavage of a residual cap structure following the degradation of mRNAs by the 3'-&gt;5' exosome-mediated mRNA decay pathway.</text>
</comment>
<evidence type="ECO:0000256" key="2">
    <source>
        <dbReference type="ARBA" id="ARBA00012520"/>
    </source>
</evidence>
<dbReference type="GO" id="GO:0005634">
    <property type="term" value="C:nucleus"/>
    <property type="evidence" value="ECO:0007669"/>
    <property type="project" value="UniProtKB-SubCell"/>
</dbReference>
<dbReference type="InterPro" id="IPR011145">
    <property type="entry name" value="Scavenger_mRNA_decap_enz_N"/>
</dbReference>
<dbReference type="Proteomes" id="UP000267029">
    <property type="component" value="Unassembled WGS sequence"/>
</dbReference>
<comment type="subcellular location">
    <subcellularLocation>
        <location evidence="5">Nucleus</location>
    </subcellularLocation>
</comment>
<dbReference type="Pfam" id="PF05652">
    <property type="entry name" value="DcpS"/>
    <property type="match status" value="1"/>
</dbReference>
<feature type="compositionally biased region" description="Polar residues" evidence="7">
    <location>
        <begin position="1"/>
        <end position="22"/>
    </location>
</feature>
<comment type="catalytic activity">
    <reaction evidence="4 5">
        <text>a 5'-end (N(7)-methyl 5'-triphosphoguanosine)-ribonucleoside in mRNA + H2O = N(7)-methyl-GMP + a 5'-end diphospho-ribonucleoside in mRNA + 2 H(+)</text>
        <dbReference type="Rhea" id="RHEA:65388"/>
        <dbReference type="Rhea" id="RHEA-COMP:17165"/>
        <dbReference type="Rhea" id="RHEA-COMP:17167"/>
        <dbReference type="ChEBI" id="CHEBI:15377"/>
        <dbReference type="ChEBI" id="CHEBI:15378"/>
        <dbReference type="ChEBI" id="CHEBI:58285"/>
        <dbReference type="ChEBI" id="CHEBI:156461"/>
        <dbReference type="ChEBI" id="CHEBI:167616"/>
        <dbReference type="EC" id="3.6.1.59"/>
    </reaction>
</comment>
<dbReference type="GO" id="GO:0006397">
    <property type="term" value="P:mRNA processing"/>
    <property type="evidence" value="ECO:0007669"/>
    <property type="project" value="UniProtKB-KW"/>
</dbReference>
<dbReference type="PANTHER" id="PTHR12978:SF0">
    <property type="entry name" value="M7GPPPX DIPHOSPHATASE"/>
    <property type="match status" value="1"/>
</dbReference>
<reference evidence="10 11" key="2">
    <citation type="submission" date="2019-11" db="UniProtKB">
        <authorList>
            <consortium name="WormBaseParasite"/>
        </authorList>
    </citation>
    <scope>IDENTIFICATION</scope>
</reference>
<accession>A0A0R3UML9</accession>
<dbReference type="WBParaSite" id="MCU_007473-RA">
    <property type="protein sequence ID" value="MCU_007473-RA"/>
    <property type="gene ID" value="MCU_007473"/>
</dbReference>
<keyword evidence="5" id="KW-0378">Hydrolase</keyword>
<evidence type="ECO:0000313" key="11">
    <source>
        <dbReference type="WBParaSite" id="MCU_007473-RB"/>
    </source>
</evidence>
<protein>
    <recommendedName>
        <fullName evidence="3 5">m7GpppX diphosphatase</fullName>
        <ecNumber evidence="2 5">3.6.1.59</ecNumber>
    </recommendedName>
</protein>
<gene>
    <name evidence="8" type="ORF">MCOS_LOCUS9002</name>
</gene>
<proteinExistence type="inferred from homology"/>
<dbReference type="SUPFAM" id="SSF102860">
    <property type="entry name" value="mRNA decapping enzyme DcpS N-terminal domain"/>
    <property type="match status" value="1"/>
</dbReference>
<dbReference type="InterPro" id="IPR008594">
    <property type="entry name" value="DcpS/DCS2"/>
</dbReference>
<dbReference type="PIRSF" id="PIRSF028973">
    <property type="entry name" value="Scavenger_mRNA_decap_enz"/>
    <property type="match status" value="1"/>
</dbReference>
<reference evidence="8 9" key="1">
    <citation type="submission" date="2018-10" db="EMBL/GenBank/DDBJ databases">
        <authorList>
            <consortium name="Pathogen Informatics"/>
        </authorList>
    </citation>
    <scope>NUCLEOTIDE SEQUENCE [LARGE SCALE GENOMIC DNA]</scope>
</reference>
<dbReference type="EMBL" id="UXSR01005619">
    <property type="protein sequence ID" value="VDD82999.1"/>
    <property type="molecule type" value="Genomic_DNA"/>
</dbReference>
<dbReference type="WBParaSite" id="MCU_007473-RB">
    <property type="protein sequence ID" value="MCU_007473-RB"/>
    <property type="gene ID" value="MCU_007473"/>
</dbReference>
<keyword evidence="9" id="KW-1185">Reference proteome</keyword>
<evidence type="ECO:0000256" key="3">
    <source>
        <dbReference type="ARBA" id="ARBA00015636"/>
    </source>
</evidence>
<dbReference type="GO" id="GO:0000932">
    <property type="term" value="C:P-body"/>
    <property type="evidence" value="ECO:0007669"/>
    <property type="project" value="TreeGrafter"/>
</dbReference>
<dbReference type="Pfam" id="PF11969">
    <property type="entry name" value="DcpS_C"/>
    <property type="match status" value="1"/>
</dbReference>
<dbReference type="GO" id="GO:0140932">
    <property type="term" value="F:5'-(N(7)-methyl 5'-triphosphoguanosine)-[mRNA] diphosphatase activity"/>
    <property type="evidence" value="ECO:0007669"/>
    <property type="project" value="UniProtKB-EC"/>
</dbReference>
<dbReference type="GO" id="GO:0000340">
    <property type="term" value="F:RNA 7-methylguanosine cap binding"/>
    <property type="evidence" value="ECO:0007669"/>
    <property type="project" value="UniProtKB-UniRule"/>
</dbReference>
<feature type="active site" description="Nucleophile" evidence="6">
    <location>
        <position position="304"/>
    </location>
</feature>
<comment type="similarity">
    <text evidence="1 5">Belongs to the HIT family.</text>
</comment>
<sequence>MISSDPHNQVDNSPTHTANKSLNPPLKRRRTSSKLGASPPPASNAYCPSKTRILRVLRNDTRAKAICLHVKFSESMDKDSIVILQKSPFPNDVADLCGAHVGTAFTEDDQEHALQEVDFPTWKANEVVGNDIYHRFTVKSGLEETNDVNMTVIHPAESHHFAKYSSSRRLITSETPEIYSNVIVPFISSNPKDLRWVDNILDGTAEADRVLYSDEDADLGFTLVLDYRWNGCQLHELHALAIARNSQLTCLRDLRACHIPMLKKMLSEGKRKLVLKYSDQGKEPLREDQIIAYFHYPPTFYRLHMHFIHVDGPADGGTQVGKAHLAEDVVFNVEMKSSYYAERTMATYLHENHPFLRAIRDYDAK</sequence>
<dbReference type="Gene3D" id="3.30.200.40">
    <property type="entry name" value="Scavenger mRNA decapping enzyme, N-terminal domain"/>
    <property type="match status" value="1"/>
</dbReference>
<keyword evidence="5" id="KW-0507">mRNA processing</keyword>
<dbReference type="PANTHER" id="PTHR12978">
    <property type="entry name" value="HISTIDINE TRIAD HIT PROTEIN MEMBER"/>
    <property type="match status" value="1"/>
</dbReference>
<dbReference type="SUPFAM" id="SSF54197">
    <property type="entry name" value="HIT-like"/>
    <property type="match status" value="1"/>
</dbReference>
<evidence type="ECO:0000256" key="5">
    <source>
        <dbReference type="PIRNR" id="PIRNR028973"/>
    </source>
</evidence>
<feature type="region of interest" description="Disordered" evidence="7">
    <location>
        <begin position="1"/>
        <end position="46"/>
    </location>
</feature>
<evidence type="ECO:0000256" key="7">
    <source>
        <dbReference type="SAM" id="MobiDB-lite"/>
    </source>
</evidence>
<evidence type="ECO:0000313" key="8">
    <source>
        <dbReference type="EMBL" id="VDD82999.1"/>
    </source>
</evidence>
<dbReference type="Gene3D" id="3.30.428.10">
    <property type="entry name" value="HIT-like"/>
    <property type="match status" value="1"/>
</dbReference>
<evidence type="ECO:0000256" key="4">
    <source>
        <dbReference type="ARBA" id="ARBA00048222"/>
    </source>
</evidence>
<dbReference type="AlphaFoldDB" id="A0A0R3UML9"/>
<keyword evidence="5" id="KW-0539">Nucleus</keyword>
<dbReference type="GO" id="GO:0000290">
    <property type="term" value="P:deadenylation-dependent decapping of nuclear-transcribed mRNA"/>
    <property type="evidence" value="ECO:0007669"/>
    <property type="project" value="UniProtKB-UniRule"/>
</dbReference>
<dbReference type="EC" id="3.6.1.59" evidence="2 5"/>
<organism evidence="10">
    <name type="scientific">Mesocestoides corti</name>
    <name type="common">Flatworm</name>
    <dbReference type="NCBI Taxonomy" id="53468"/>
    <lineage>
        <taxon>Eukaryota</taxon>
        <taxon>Metazoa</taxon>
        <taxon>Spiralia</taxon>
        <taxon>Lophotrochozoa</taxon>
        <taxon>Platyhelminthes</taxon>
        <taxon>Cestoda</taxon>
        <taxon>Eucestoda</taxon>
        <taxon>Cyclophyllidea</taxon>
        <taxon>Mesocestoididae</taxon>
        <taxon>Mesocestoides</taxon>
    </lineage>
</organism>
<name>A0A0R3UML9_MESCO</name>
<evidence type="ECO:0000256" key="6">
    <source>
        <dbReference type="PIRSR" id="PIRSR028973-1"/>
    </source>
</evidence>
<evidence type="ECO:0000313" key="10">
    <source>
        <dbReference type="WBParaSite" id="MCU_007473-RA"/>
    </source>
</evidence>
<evidence type="ECO:0000313" key="9">
    <source>
        <dbReference type="Proteomes" id="UP000267029"/>
    </source>
</evidence>
<dbReference type="OrthoDB" id="10264956at2759"/>
<evidence type="ECO:0000256" key="1">
    <source>
        <dbReference type="ARBA" id="ARBA00010208"/>
    </source>
</evidence>
<dbReference type="STRING" id="53468.A0A0R3UML9"/>